<accession>A0AAJ2NNB7</accession>
<dbReference type="Proteomes" id="UP001285636">
    <property type="component" value="Unassembled WGS sequence"/>
</dbReference>
<keyword evidence="4 6" id="KW-1133">Transmembrane helix</keyword>
<dbReference type="GO" id="GO:0005886">
    <property type="term" value="C:plasma membrane"/>
    <property type="evidence" value="ECO:0007669"/>
    <property type="project" value="UniProtKB-SubCell"/>
</dbReference>
<dbReference type="PANTHER" id="PTHR23526">
    <property type="entry name" value="INTEGRAL MEMBRANE TRANSPORT PROTEIN-RELATED"/>
    <property type="match status" value="1"/>
</dbReference>
<dbReference type="Pfam" id="PF07690">
    <property type="entry name" value="MFS_1"/>
    <property type="match status" value="1"/>
</dbReference>
<dbReference type="InterPro" id="IPR020846">
    <property type="entry name" value="MFS_dom"/>
</dbReference>
<protein>
    <submittedName>
        <fullName evidence="8">MFS transporter</fullName>
    </submittedName>
</protein>
<feature type="transmembrane region" description="Helical" evidence="6">
    <location>
        <begin position="235"/>
        <end position="258"/>
    </location>
</feature>
<dbReference type="InterPro" id="IPR052528">
    <property type="entry name" value="Sugar_transport-like"/>
</dbReference>
<evidence type="ECO:0000256" key="3">
    <source>
        <dbReference type="ARBA" id="ARBA00022692"/>
    </source>
</evidence>
<dbReference type="GO" id="GO:0022857">
    <property type="term" value="F:transmembrane transporter activity"/>
    <property type="evidence" value="ECO:0007669"/>
    <property type="project" value="InterPro"/>
</dbReference>
<organism evidence="8 9">
    <name type="scientific">Alkalihalophilus pseudofirmus</name>
    <name type="common">Bacillus pseudofirmus</name>
    <dbReference type="NCBI Taxonomy" id="79885"/>
    <lineage>
        <taxon>Bacteria</taxon>
        <taxon>Bacillati</taxon>
        <taxon>Bacillota</taxon>
        <taxon>Bacilli</taxon>
        <taxon>Bacillales</taxon>
        <taxon>Bacillaceae</taxon>
        <taxon>Alkalihalophilus</taxon>
    </lineage>
</organism>
<feature type="transmembrane region" description="Helical" evidence="6">
    <location>
        <begin position="129"/>
        <end position="152"/>
    </location>
</feature>
<feature type="transmembrane region" description="Helical" evidence="6">
    <location>
        <begin position="96"/>
        <end position="117"/>
    </location>
</feature>
<sequence>MKRKTNSILIFICTSLFMFSLIGSRPLIPIYSNHLGATNLQIGAIIALFSLLPLFMAIPLGKLIDRIGSKTPLVVSVLIASLSLVIPYFLSTLLGVYISQVLSGLSQLVFVLAMQSYIGGNRKYKIRDYYIAIFSIGVAIGSFIGPLVSGILTDRVGYSVTLGALGALIILALPFIPFIKGKETSIQKEEFSNKKSSDLFLISDLRKAFIVSAIVLLAKDIYLAFFPLLAMDKGLSATMIGLLISLNALAGILIRTLLPYLVKKYSTNIIISYSIMCAGIAFLTIPMLTNSFLLGFVSFLLGLSLGIGQPLSISITINSLPPDRVGEGLGLRLSINKLTQVVMPLLLGGISALGGIASIFYVSGFLIISASLNTKNKSKEDNNSVNL</sequence>
<keyword evidence="3 6" id="KW-0812">Transmembrane</keyword>
<dbReference type="RefSeq" id="WP_323466649.1">
    <property type="nucleotide sequence ID" value="NZ_CP144224.1"/>
</dbReference>
<comment type="subcellular location">
    <subcellularLocation>
        <location evidence="1">Cell membrane</location>
        <topology evidence="1">Multi-pass membrane protein</topology>
    </subcellularLocation>
</comment>
<proteinExistence type="predicted"/>
<keyword evidence="2" id="KW-0813">Transport</keyword>
<feature type="transmembrane region" description="Helical" evidence="6">
    <location>
        <begin position="73"/>
        <end position="90"/>
    </location>
</feature>
<dbReference type="EMBL" id="JAWJAY010000001">
    <property type="protein sequence ID" value="MDV2885514.1"/>
    <property type="molecule type" value="Genomic_DNA"/>
</dbReference>
<dbReference type="Gene3D" id="1.20.1250.20">
    <property type="entry name" value="MFS general substrate transporter like domains"/>
    <property type="match status" value="1"/>
</dbReference>
<feature type="transmembrane region" description="Helical" evidence="6">
    <location>
        <begin position="341"/>
        <end position="368"/>
    </location>
</feature>
<dbReference type="SUPFAM" id="SSF103473">
    <property type="entry name" value="MFS general substrate transporter"/>
    <property type="match status" value="1"/>
</dbReference>
<evidence type="ECO:0000256" key="2">
    <source>
        <dbReference type="ARBA" id="ARBA00022448"/>
    </source>
</evidence>
<evidence type="ECO:0000259" key="7">
    <source>
        <dbReference type="PROSITE" id="PS50850"/>
    </source>
</evidence>
<evidence type="ECO:0000313" key="8">
    <source>
        <dbReference type="EMBL" id="MDV2885514.1"/>
    </source>
</evidence>
<dbReference type="PRINTS" id="PR01035">
    <property type="entry name" value="TCRTETA"/>
</dbReference>
<evidence type="ECO:0000256" key="6">
    <source>
        <dbReference type="SAM" id="Phobius"/>
    </source>
</evidence>
<comment type="caution">
    <text evidence="8">The sequence shown here is derived from an EMBL/GenBank/DDBJ whole genome shotgun (WGS) entry which is preliminary data.</text>
</comment>
<dbReference type="PROSITE" id="PS50850">
    <property type="entry name" value="MFS"/>
    <property type="match status" value="1"/>
</dbReference>
<dbReference type="PANTHER" id="PTHR23526:SF4">
    <property type="entry name" value="INTEGRAL MEMBRANE TRANSPORT PROTEIN"/>
    <property type="match status" value="1"/>
</dbReference>
<gene>
    <name evidence="8" type="ORF">RYX45_09970</name>
</gene>
<feature type="transmembrane region" description="Helical" evidence="6">
    <location>
        <begin position="208"/>
        <end position="229"/>
    </location>
</feature>
<keyword evidence="5 6" id="KW-0472">Membrane</keyword>
<evidence type="ECO:0000313" key="9">
    <source>
        <dbReference type="Proteomes" id="UP001285636"/>
    </source>
</evidence>
<dbReference type="InterPro" id="IPR011701">
    <property type="entry name" value="MFS"/>
</dbReference>
<name>A0AAJ2NNB7_ALKPS</name>
<feature type="transmembrane region" description="Helical" evidence="6">
    <location>
        <begin position="270"/>
        <end position="288"/>
    </location>
</feature>
<feature type="transmembrane region" description="Helical" evidence="6">
    <location>
        <begin position="40"/>
        <end position="61"/>
    </location>
</feature>
<feature type="transmembrane region" description="Helical" evidence="6">
    <location>
        <begin position="158"/>
        <end position="179"/>
    </location>
</feature>
<feature type="transmembrane region" description="Helical" evidence="6">
    <location>
        <begin position="294"/>
        <end position="320"/>
    </location>
</feature>
<evidence type="ECO:0000256" key="1">
    <source>
        <dbReference type="ARBA" id="ARBA00004651"/>
    </source>
</evidence>
<evidence type="ECO:0000256" key="5">
    <source>
        <dbReference type="ARBA" id="ARBA00023136"/>
    </source>
</evidence>
<dbReference type="AlphaFoldDB" id="A0AAJ2NNB7"/>
<reference evidence="8" key="1">
    <citation type="submission" date="2023-10" db="EMBL/GenBank/DDBJ databases">
        <title>Screening of Alkalihalophilus pseudofirmusBZ-TG-HK211 and Its Alleviation of Salt Stress on Rapeseed Growth.</title>
        <authorList>
            <person name="Zhao B."/>
            <person name="Guo T."/>
        </authorList>
    </citation>
    <scope>NUCLEOTIDE SEQUENCE</scope>
    <source>
        <strain evidence="8">BZ-TG-HK211</strain>
    </source>
</reference>
<evidence type="ECO:0000256" key="4">
    <source>
        <dbReference type="ARBA" id="ARBA00022989"/>
    </source>
</evidence>
<dbReference type="InterPro" id="IPR001958">
    <property type="entry name" value="Tet-R_TetA/multi-R_MdtG-like"/>
</dbReference>
<dbReference type="InterPro" id="IPR036259">
    <property type="entry name" value="MFS_trans_sf"/>
</dbReference>
<feature type="domain" description="Major facilitator superfamily (MFS) profile" evidence="7">
    <location>
        <begin position="1"/>
        <end position="382"/>
    </location>
</feature>